<comment type="caution">
    <text evidence="11">The sequence shown here is derived from an EMBL/GenBank/DDBJ whole genome shotgun (WGS) entry which is preliminary data.</text>
</comment>
<name>A0A948S264_UNCEI</name>
<evidence type="ECO:0000259" key="10">
    <source>
        <dbReference type="Pfam" id="PF22544"/>
    </source>
</evidence>
<keyword evidence="5" id="KW-0378">Hydrolase</keyword>
<keyword evidence="6" id="KW-0969">Cilium</keyword>
<dbReference type="PANTHER" id="PTHR33607:SF2">
    <property type="entry name" value="ENDONUCLEASE-1"/>
    <property type="match status" value="1"/>
</dbReference>
<dbReference type="EMBL" id="JAHJDP010000093">
    <property type="protein sequence ID" value="MBU2692479.1"/>
    <property type="molecule type" value="Genomic_DNA"/>
</dbReference>
<keyword evidence="8" id="KW-0732">Signal</keyword>
<dbReference type="GO" id="GO:0004519">
    <property type="term" value="F:endonuclease activity"/>
    <property type="evidence" value="ECO:0007669"/>
    <property type="project" value="UniProtKB-KW"/>
</dbReference>
<dbReference type="InterPro" id="IPR013783">
    <property type="entry name" value="Ig-like_fold"/>
</dbReference>
<evidence type="ECO:0000256" key="7">
    <source>
        <dbReference type="ARBA" id="ARBA00023273"/>
    </source>
</evidence>
<feature type="domain" description="HYDIN/VesB/CFA65-like Ig-like" evidence="10">
    <location>
        <begin position="371"/>
        <end position="464"/>
    </location>
</feature>
<feature type="chain" id="PRO_5037535449" evidence="8">
    <location>
        <begin position="27"/>
        <end position="576"/>
    </location>
</feature>
<evidence type="ECO:0000313" key="12">
    <source>
        <dbReference type="Proteomes" id="UP000777784"/>
    </source>
</evidence>
<evidence type="ECO:0000256" key="4">
    <source>
        <dbReference type="ARBA" id="ARBA00022722"/>
    </source>
</evidence>
<dbReference type="InterPro" id="IPR044925">
    <property type="entry name" value="His-Me_finger_sf"/>
</dbReference>
<keyword evidence="4" id="KW-0540">Nuclease</keyword>
<sequence>MRKVIARRCVLAVLLLISLSAGSVMGGSGREPGALLSDANPDFGIILTGSASSIPITLSNMLSVPILATGIFEEDAFYTDLQGSLIPANGELVFNIYCDPLHNIDYEDFLRVELSDGLDPLIAHVTAEAHYPDSYYDGTQNLWCEDLKLALRDIIDNHTSLGYTAARDHMYGHIDNDDTCSECPTLGCVECVYTGRIACFNTRTGANENSFNCEHTWPQSFFCENEPMRSDIFHLYPTDVTANSIRDNYDFGIVVTPTWSVGGSKRGTDSEGQVVFEPRDSHKGNVARTHFYYTTRYTPAQIEACDSYEDPEKLEEILRIWHLSDPVDSRELQRNEDIYDLQHNRNPYIDHPELVDRICAFWGSGTMALNPEIAVAPSAIDMGTIALDTETQFSFAVINTGNNALVVTAMTSTNSDFGLDTTELNLAPESYDIVSITYTSGGVATTDYSTLQITNNDSDEGYLEIPVVIHVSGSSGVEDGEFSPVLFHLHQNHPNPFAAQTFIKYDLPAISQVRLGIYNIRGQKVATLTDERQGPGSRTVRWNATDDYGHPVTSGIYFINLEAGDFTSTNKMLLIR</sequence>
<dbReference type="Gene3D" id="2.60.40.10">
    <property type="entry name" value="Immunoglobulins"/>
    <property type="match status" value="1"/>
</dbReference>
<dbReference type="AlphaFoldDB" id="A0A948S264"/>
<dbReference type="InterPro" id="IPR053879">
    <property type="entry name" value="HYDIN_VesB_CFA65-like_Ig"/>
</dbReference>
<dbReference type="InterPro" id="IPR026444">
    <property type="entry name" value="Secre_tail"/>
</dbReference>
<comment type="subcellular location">
    <subcellularLocation>
        <location evidence="1">Cell projection</location>
        <location evidence="1">Cilium</location>
    </subcellularLocation>
    <subcellularLocation>
        <location evidence="2">Cytoplasm</location>
    </subcellularLocation>
</comment>
<evidence type="ECO:0000313" key="11">
    <source>
        <dbReference type="EMBL" id="MBU2692479.1"/>
    </source>
</evidence>
<accession>A0A948S264</accession>
<dbReference type="InterPro" id="IPR007346">
    <property type="entry name" value="Endonuclease-I"/>
</dbReference>
<proteinExistence type="predicted"/>
<evidence type="ECO:0000259" key="9">
    <source>
        <dbReference type="Pfam" id="PF13860"/>
    </source>
</evidence>
<dbReference type="Gene3D" id="2.60.40.4070">
    <property type="match status" value="1"/>
</dbReference>
<dbReference type="Pfam" id="PF04231">
    <property type="entry name" value="Endonuclease_1"/>
    <property type="match status" value="1"/>
</dbReference>
<organism evidence="11 12">
    <name type="scientific">Eiseniibacteriota bacterium</name>
    <dbReference type="NCBI Taxonomy" id="2212470"/>
    <lineage>
        <taxon>Bacteria</taxon>
        <taxon>Candidatus Eiseniibacteriota</taxon>
    </lineage>
</organism>
<dbReference type="NCBIfam" id="TIGR04183">
    <property type="entry name" value="Por_Secre_tail"/>
    <property type="match status" value="1"/>
</dbReference>
<keyword evidence="11" id="KW-0255">Endonuclease</keyword>
<dbReference type="Proteomes" id="UP000777784">
    <property type="component" value="Unassembled WGS sequence"/>
</dbReference>
<evidence type="ECO:0000256" key="2">
    <source>
        <dbReference type="ARBA" id="ARBA00004496"/>
    </source>
</evidence>
<evidence type="ECO:0000256" key="3">
    <source>
        <dbReference type="ARBA" id="ARBA00022490"/>
    </source>
</evidence>
<dbReference type="PANTHER" id="PTHR33607">
    <property type="entry name" value="ENDONUCLEASE-1"/>
    <property type="match status" value="1"/>
</dbReference>
<protein>
    <submittedName>
        <fullName evidence="11">Endonuclease</fullName>
    </submittedName>
</protein>
<keyword evidence="7" id="KW-0966">Cell projection</keyword>
<gene>
    <name evidence="11" type="ORF">KJ970_16285</name>
</gene>
<feature type="signal peptide" evidence="8">
    <location>
        <begin position="1"/>
        <end position="26"/>
    </location>
</feature>
<evidence type="ECO:0000256" key="5">
    <source>
        <dbReference type="ARBA" id="ARBA00022801"/>
    </source>
</evidence>
<evidence type="ECO:0000256" key="8">
    <source>
        <dbReference type="SAM" id="SignalP"/>
    </source>
</evidence>
<dbReference type="GO" id="GO:0016787">
    <property type="term" value="F:hydrolase activity"/>
    <property type="evidence" value="ECO:0007669"/>
    <property type="project" value="UniProtKB-KW"/>
</dbReference>
<evidence type="ECO:0000256" key="1">
    <source>
        <dbReference type="ARBA" id="ARBA00004138"/>
    </source>
</evidence>
<dbReference type="GO" id="GO:0005737">
    <property type="term" value="C:cytoplasm"/>
    <property type="evidence" value="ECO:0007669"/>
    <property type="project" value="UniProtKB-SubCell"/>
</dbReference>
<dbReference type="Pfam" id="PF13860">
    <property type="entry name" value="FlgD_ig"/>
    <property type="match status" value="1"/>
</dbReference>
<evidence type="ECO:0000256" key="6">
    <source>
        <dbReference type="ARBA" id="ARBA00023069"/>
    </source>
</evidence>
<feature type="domain" description="FlgD/Vpr Ig-like" evidence="9">
    <location>
        <begin position="509"/>
        <end position="563"/>
    </location>
</feature>
<dbReference type="SUPFAM" id="SSF54060">
    <property type="entry name" value="His-Me finger endonucleases"/>
    <property type="match status" value="1"/>
</dbReference>
<keyword evidence="3" id="KW-0963">Cytoplasm</keyword>
<dbReference type="Pfam" id="PF22544">
    <property type="entry name" value="HYDIN_VesB_CFA65-like_Ig"/>
    <property type="match status" value="1"/>
</dbReference>
<dbReference type="InterPro" id="IPR025965">
    <property type="entry name" value="FlgD/Vpr_Ig-like"/>
</dbReference>
<reference evidence="11" key="1">
    <citation type="submission" date="2021-05" db="EMBL/GenBank/DDBJ databases">
        <title>Energy efficiency and biological interactions define the core microbiome of deep oligotrophic groundwater.</title>
        <authorList>
            <person name="Mehrshad M."/>
            <person name="Lopez-Fernandez M."/>
            <person name="Bell E."/>
            <person name="Bernier-Latmani R."/>
            <person name="Bertilsson S."/>
            <person name="Dopson M."/>
        </authorList>
    </citation>
    <scope>NUCLEOTIDE SEQUENCE</scope>
    <source>
        <strain evidence="11">Modern_marine.mb.64</strain>
    </source>
</reference>